<dbReference type="Pfam" id="PF02822">
    <property type="entry name" value="Antistasin"/>
    <property type="match status" value="4"/>
</dbReference>
<dbReference type="SMART" id="SM00214">
    <property type="entry name" value="VWC"/>
    <property type="match status" value="5"/>
</dbReference>
<feature type="transmembrane region" description="Helical" evidence="3">
    <location>
        <begin position="32"/>
        <end position="55"/>
    </location>
</feature>
<dbReference type="Gene3D" id="6.20.200.20">
    <property type="match status" value="5"/>
</dbReference>
<dbReference type="Gene3D" id="2.10.22.10">
    <property type="entry name" value="Antistasin, domain 1"/>
    <property type="match status" value="4"/>
</dbReference>
<dbReference type="AlphaFoldDB" id="A0A673YPZ4"/>
<dbReference type="GO" id="GO:0004867">
    <property type="term" value="F:serine-type endopeptidase inhibitor activity"/>
    <property type="evidence" value="ECO:0007669"/>
    <property type="project" value="InterPro"/>
</dbReference>
<evidence type="ECO:0000259" key="5">
    <source>
        <dbReference type="PROSITE" id="PS51252"/>
    </source>
</evidence>
<dbReference type="SUPFAM" id="SSF57262">
    <property type="entry name" value="Leech antihemostatic proteins"/>
    <property type="match status" value="3"/>
</dbReference>
<dbReference type="InterPro" id="IPR052624">
    <property type="entry name" value="CRIM1"/>
</dbReference>
<keyword evidence="2" id="KW-0677">Repeat</keyword>
<keyword evidence="1" id="KW-0732">Signal</keyword>
<dbReference type="Pfam" id="PF19442">
    <property type="entry name" value="CRIM1_C"/>
    <property type="match status" value="1"/>
</dbReference>
<dbReference type="PROSITE" id="PS01208">
    <property type="entry name" value="VWFC_1"/>
    <property type="match status" value="5"/>
</dbReference>
<feature type="domain" description="VWFC" evidence="4">
    <location>
        <begin position="563"/>
        <end position="621"/>
    </location>
</feature>
<dbReference type="Pfam" id="PF23334">
    <property type="entry name" value="VWC2L_2nd"/>
    <property type="match status" value="5"/>
</dbReference>
<evidence type="ECO:0000313" key="6">
    <source>
        <dbReference type="Ensembl" id="ENSSTUP00000036497.1"/>
    </source>
</evidence>
<evidence type="ECO:0000256" key="2">
    <source>
        <dbReference type="ARBA" id="ARBA00022737"/>
    </source>
</evidence>
<feature type="domain" description="VWFC" evidence="4">
    <location>
        <begin position="216"/>
        <end position="273"/>
    </location>
</feature>
<dbReference type="Proteomes" id="UP000472277">
    <property type="component" value="Chromosome 33"/>
</dbReference>
<reference evidence="6" key="1">
    <citation type="submission" date="2025-08" db="UniProtKB">
        <authorList>
            <consortium name="Ensembl"/>
        </authorList>
    </citation>
    <scope>IDENTIFICATION</scope>
</reference>
<feature type="domain" description="Antistasin-like" evidence="5">
    <location>
        <begin position="353"/>
        <end position="382"/>
    </location>
</feature>
<proteinExistence type="predicted"/>
<sequence length="836" mass="91623">SLRSREAADMVGLLIPGVWWIWQCMAGTEQRCLLWIALMMLLFSPTPPFLSFPLLSSPSPLLSFPLISRLLLSTVLPHSPEAGLEDERCPLQTGCDRAGAMCVCGARHSCLGSFSYPDMESCMRASKTGEFPTELRCAATTCPALPVPSCPEGSVLTKSYTPPAGCCPTVPPQCTCDLRACHKPQCPSGQKTVPLSQATGEPGDCCDMFACQKVSPKCVHNGKEFSEEEVYRMDPCWLCQCRGGISFCSKAECAELDCENFYIPEGECCPVCIDVELLSMDSTEASCWVNNKLRGHEEQWKEDDCTFCQCVDGDPHCTAMACKQSCQNPVKIPGECCPFCEEPSYETVSPMLCPRLENCSRSGKDCPYGFQQDNNGCLLCQCLNHESCPDLGTYCSLQCPMGYEKDNFGCEVCECSSPMPKCRPLTCSKTCPYGYVRNKHGCEMCRCVKCPPFTCDKKCSNGYRQNRKGCSICMCKESDHLPSTTAPAPMPSYCLTSNGHRYEEGESWHDGCRDCYCLAGREMCVLISCSVPSCPNPVVRPDQCCPTCEDESGSGQPEGMDLVVCRAPGGKLYVEGETWNLDECTRCTCRKGRVLCDTEVCPPAVCQAPTRNKDTCCHVCPEDKLGPQLPVSTSQQEYCISSEGDVRLAGDTWKTNACTSCHCNNGTIQCFSQRCPPANCRVPVLRKGQCCPHCLGNMCSPVCGGELILIFPADGNSLGENIPSQTEMALIYQSAAWILAGLLLAIVIFLIVAVLINKKKKWVQMSCYSAPKKTVILKKHVNKNSVVYMEPSKENKFQSVKNDCGINFSPEMSSPCGERMLIPRAKLSTGQGRGQR</sequence>
<evidence type="ECO:0000256" key="1">
    <source>
        <dbReference type="ARBA" id="ARBA00022729"/>
    </source>
</evidence>
<evidence type="ECO:0000259" key="4">
    <source>
        <dbReference type="PROSITE" id="PS50184"/>
    </source>
</evidence>
<feature type="domain" description="Antistasin-like" evidence="5">
    <location>
        <begin position="422"/>
        <end position="447"/>
    </location>
</feature>
<evidence type="ECO:0000313" key="7">
    <source>
        <dbReference type="Proteomes" id="UP000472277"/>
    </source>
</evidence>
<name>A0A673YPZ4_SALTR</name>
<dbReference type="GO" id="GO:0005886">
    <property type="term" value="C:plasma membrane"/>
    <property type="evidence" value="ECO:0007669"/>
    <property type="project" value="TreeGrafter"/>
</dbReference>
<dbReference type="InterPro" id="IPR011061">
    <property type="entry name" value="Hirudin/antistatin"/>
</dbReference>
<accession>A0A673YPZ4</accession>
<dbReference type="SMART" id="SM00215">
    <property type="entry name" value="VWC_out"/>
    <property type="match status" value="3"/>
</dbReference>
<dbReference type="PROSITE" id="PS51252">
    <property type="entry name" value="ANTISTASIN"/>
    <property type="match status" value="4"/>
</dbReference>
<feature type="domain" description="VWFC" evidence="4">
    <location>
        <begin position="637"/>
        <end position="695"/>
    </location>
</feature>
<feature type="domain" description="VWFC" evidence="4">
    <location>
        <begin position="285"/>
        <end position="341"/>
    </location>
</feature>
<keyword evidence="7" id="KW-1185">Reference proteome</keyword>
<feature type="domain" description="VWFC" evidence="4">
    <location>
        <begin position="492"/>
        <end position="549"/>
    </location>
</feature>
<organism evidence="6 7">
    <name type="scientific">Salmo trutta</name>
    <name type="common">Brown trout</name>
    <dbReference type="NCBI Taxonomy" id="8032"/>
    <lineage>
        <taxon>Eukaryota</taxon>
        <taxon>Metazoa</taxon>
        <taxon>Chordata</taxon>
        <taxon>Craniata</taxon>
        <taxon>Vertebrata</taxon>
        <taxon>Euteleostomi</taxon>
        <taxon>Actinopterygii</taxon>
        <taxon>Neopterygii</taxon>
        <taxon>Teleostei</taxon>
        <taxon>Protacanthopterygii</taxon>
        <taxon>Salmoniformes</taxon>
        <taxon>Salmonidae</taxon>
        <taxon>Salmoninae</taxon>
        <taxon>Salmo</taxon>
    </lineage>
</organism>
<feature type="domain" description="Antistasin-like" evidence="5">
    <location>
        <begin position="450"/>
        <end position="475"/>
    </location>
</feature>
<dbReference type="PANTHER" id="PTHR46439">
    <property type="entry name" value="CYSTEINE-RICH MOTOR NEURON 1 PROTEIN"/>
    <property type="match status" value="1"/>
</dbReference>
<evidence type="ECO:0000256" key="3">
    <source>
        <dbReference type="SAM" id="Phobius"/>
    </source>
</evidence>
<dbReference type="InterPro" id="IPR004094">
    <property type="entry name" value="Antistasin-like"/>
</dbReference>
<keyword evidence="3" id="KW-0812">Transmembrane</keyword>
<reference evidence="6" key="2">
    <citation type="submission" date="2025-09" db="UniProtKB">
        <authorList>
            <consortium name="Ensembl"/>
        </authorList>
    </citation>
    <scope>IDENTIFICATION</scope>
</reference>
<protein>
    <submittedName>
        <fullName evidence="6">Cysteine-rich motor neuron 1 protein-like</fullName>
    </submittedName>
</protein>
<dbReference type="InterPro" id="IPR045813">
    <property type="entry name" value="CRIM1_C"/>
</dbReference>
<dbReference type="Ensembl" id="ENSSTUT00000038143.1">
    <property type="protein sequence ID" value="ENSSTUP00000036497.1"/>
    <property type="gene ID" value="ENSSTUG00000015508.1"/>
</dbReference>
<gene>
    <name evidence="6" type="primary">LOC115172656</name>
</gene>
<feature type="transmembrane region" description="Helical" evidence="3">
    <location>
        <begin position="735"/>
        <end position="756"/>
    </location>
</feature>
<dbReference type="InterPro" id="IPR001007">
    <property type="entry name" value="VWF_dom"/>
</dbReference>
<feature type="domain" description="Antistasin-like" evidence="5">
    <location>
        <begin position="388"/>
        <end position="415"/>
    </location>
</feature>
<keyword evidence="3" id="KW-1133">Transmembrane helix</keyword>
<keyword evidence="3" id="KW-0472">Membrane</keyword>
<dbReference type="PROSITE" id="PS50184">
    <property type="entry name" value="VWFC_2"/>
    <property type="match status" value="5"/>
</dbReference>
<dbReference type="GeneTree" id="ENSGT00940000164910"/>
<dbReference type="PANTHER" id="PTHR46439:SF1">
    <property type="entry name" value="CYSTEINE-RICH MOTOR NEURON 1 PROTEIN"/>
    <property type="match status" value="1"/>
</dbReference>
<dbReference type="SUPFAM" id="SSF57603">
    <property type="entry name" value="FnI-like domain"/>
    <property type="match status" value="5"/>
</dbReference>